<evidence type="ECO:0000313" key="6">
    <source>
        <dbReference type="Proteomes" id="UP000288805"/>
    </source>
</evidence>
<dbReference type="InterPro" id="IPR037353">
    <property type="entry name" value="ASH2"/>
</dbReference>
<comment type="subcellular location">
    <subcellularLocation>
        <location evidence="1">Nucleus</location>
    </subcellularLocation>
</comment>
<dbReference type="FunFam" id="2.60.120.920:FF:000043">
    <property type="entry name" value="Protein TRAUCO"/>
    <property type="match status" value="1"/>
</dbReference>
<dbReference type="Pfam" id="PF00622">
    <property type="entry name" value="SPRY"/>
    <property type="match status" value="1"/>
</dbReference>
<protein>
    <submittedName>
        <fullName evidence="5">Protein TRAUCO</fullName>
    </submittedName>
</protein>
<dbReference type="EMBL" id="QGNW01000102">
    <property type="protein sequence ID" value="RVW97247.1"/>
    <property type="molecule type" value="Genomic_DNA"/>
</dbReference>
<evidence type="ECO:0000259" key="4">
    <source>
        <dbReference type="PROSITE" id="PS50188"/>
    </source>
</evidence>
<dbReference type="SUPFAM" id="SSF49899">
    <property type="entry name" value="Concanavalin A-like lectins/glucanases"/>
    <property type="match status" value="1"/>
</dbReference>
<dbReference type="AlphaFoldDB" id="A0A438IKM7"/>
<dbReference type="PANTHER" id="PTHR10598">
    <property type="entry name" value="SET1/ASH2 HISTONE METHYLTRANSFERASE COMPLEX SUBUNIT ASH2"/>
    <property type="match status" value="1"/>
</dbReference>
<evidence type="ECO:0000256" key="2">
    <source>
        <dbReference type="ARBA" id="ARBA00023242"/>
    </source>
</evidence>
<comment type="caution">
    <text evidence="5">The sequence shown here is derived from an EMBL/GenBank/DDBJ whole genome shotgun (WGS) entry which is preliminary data.</text>
</comment>
<dbReference type="InterPro" id="IPR001870">
    <property type="entry name" value="B30.2/SPRY"/>
</dbReference>
<dbReference type="InterPro" id="IPR043136">
    <property type="entry name" value="B30.2/SPRY_sf"/>
</dbReference>
<feature type="compositionally biased region" description="Basic residues" evidence="3">
    <location>
        <begin position="112"/>
        <end position="121"/>
    </location>
</feature>
<dbReference type="GO" id="GO:0048188">
    <property type="term" value="C:Set1C/COMPASS complex"/>
    <property type="evidence" value="ECO:0007669"/>
    <property type="project" value="InterPro"/>
</dbReference>
<feature type="compositionally biased region" description="Basic and acidic residues" evidence="3">
    <location>
        <begin position="29"/>
        <end position="47"/>
    </location>
</feature>
<dbReference type="SMART" id="SM00449">
    <property type="entry name" value="SPRY"/>
    <property type="match status" value="1"/>
</dbReference>
<evidence type="ECO:0000256" key="1">
    <source>
        <dbReference type="ARBA" id="ARBA00004123"/>
    </source>
</evidence>
<gene>
    <name evidence="5" type="primary">TRO_1</name>
    <name evidence="5" type="ORF">CK203_025865</name>
</gene>
<dbReference type="PROSITE" id="PS50188">
    <property type="entry name" value="B302_SPRY"/>
    <property type="match status" value="1"/>
</dbReference>
<accession>A0A438IKM7</accession>
<feature type="region of interest" description="Disordered" evidence="3">
    <location>
        <begin position="90"/>
        <end position="147"/>
    </location>
</feature>
<dbReference type="PANTHER" id="PTHR10598:SF0">
    <property type="entry name" value="SET1_ASH2 HISTONE METHYLTRANSFERASE COMPLEX SUBUNIT ASH2"/>
    <property type="match status" value="1"/>
</dbReference>
<evidence type="ECO:0000256" key="3">
    <source>
        <dbReference type="SAM" id="MobiDB-lite"/>
    </source>
</evidence>
<keyword evidence="2" id="KW-0539">Nucleus</keyword>
<proteinExistence type="predicted"/>
<evidence type="ECO:0000313" key="5">
    <source>
        <dbReference type="EMBL" id="RVW97247.1"/>
    </source>
</evidence>
<name>A0A438IKM7_VITVI</name>
<organism evidence="5 6">
    <name type="scientific">Vitis vinifera</name>
    <name type="common">Grape</name>
    <dbReference type="NCBI Taxonomy" id="29760"/>
    <lineage>
        <taxon>Eukaryota</taxon>
        <taxon>Viridiplantae</taxon>
        <taxon>Streptophyta</taxon>
        <taxon>Embryophyta</taxon>
        <taxon>Tracheophyta</taxon>
        <taxon>Spermatophyta</taxon>
        <taxon>Magnoliopsida</taxon>
        <taxon>eudicotyledons</taxon>
        <taxon>Gunneridae</taxon>
        <taxon>Pentapetalae</taxon>
        <taxon>rosids</taxon>
        <taxon>Vitales</taxon>
        <taxon>Vitaceae</taxon>
        <taxon>Viteae</taxon>
        <taxon>Vitis</taxon>
    </lineage>
</organism>
<feature type="domain" description="B30.2/SPRY" evidence="4">
    <location>
        <begin position="133"/>
        <end position="321"/>
    </location>
</feature>
<reference evidence="5 6" key="1">
    <citation type="journal article" date="2018" name="PLoS Genet.">
        <title>Population sequencing reveals clonal diversity and ancestral inbreeding in the grapevine cultivar Chardonnay.</title>
        <authorList>
            <person name="Roach M.J."/>
            <person name="Johnson D.L."/>
            <person name="Bohlmann J."/>
            <person name="van Vuuren H.J."/>
            <person name="Jones S.J."/>
            <person name="Pretorius I.S."/>
            <person name="Schmidt S.A."/>
            <person name="Borneman A.R."/>
        </authorList>
    </citation>
    <scope>NUCLEOTIDE SEQUENCE [LARGE SCALE GENOMIC DNA]</scope>
    <source>
        <strain evidence="6">cv. Chardonnay</strain>
        <tissue evidence="5">Leaf</tissue>
    </source>
</reference>
<dbReference type="InterPro" id="IPR013320">
    <property type="entry name" value="ConA-like_dom_sf"/>
</dbReference>
<dbReference type="InterPro" id="IPR003877">
    <property type="entry name" value="SPRY_dom"/>
</dbReference>
<sequence>MDDLQATYRDEDEEDDDCATTATATANGVKHEPPEDHDHSDESKPSSDDDEEDPPPKKQKQLSSLNAPTLPEENQATEQAISIAAAAVGATETPKIAKKAKKKSNNVWTKSTSRKGKKKAKATANNAPTEDPVLITPVPRFPDKNDDAPDMKICLSKIYKAEKVELSDDRMRAASGKGYRMVRATRGVVEGAWYFEIRVLKLGETGHTRLGWSTEKGDLQAPVGYDANSFGYRDIDGTKVHKALRETYGGEGYVEGDVIGFYINLPDGAMYAPKPPHLVWYKGQRYVCATDTKEDPPKVVPELVQHTFDTMWVITFACYPRMRVFCDPPFPHSRIYLFVASPDFGSEISFFKNGVCQGVAFKDLCGGRYYPAASMYTLPNQPHCVVKFNFGPDFEFFPEELNGRPVPRPMIEVPYHGFDSQTENGVSNEKKH</sequence>
<dbReference type="Gene3D" id="2.60.120.920">
    <property type="match status" value="1"/>
</dbReference>
<dbReference type="Proteomes" id="UP000288805">
    <property type="component" value="Unassembled WGS sequence"/>
</dbReference>
<feature type="region of interest" description="Disordered" evidence="3">
    <location>
        <begin position="1"/>
        <end position="78"/>
    </location>
</feature>
<dbReference type="CDD" id="cd12872">
    <property type="entry name" value="SPRY_Ash2"/>
    <property type="match status" value="1"/>
</dbReference>